<name>A0ABQ7SC49_9ACAR</name>
<proteinExistence type="predicted"/>
<dbReference type="SUPFAM" id="SSF48113">
    <property type="entry name" value="Heme-dependent peroxidases"/>
    <property type="match status" value="2"/>
</dbReference>
<evidence type="ECO:0000256" key="5">
    <source>
        <dbReference type="SAM" id="MobiDB-lite"/>
    </source>
</evidence>
<evidence type="ECO:0000256" key="4">
    <source>
        <dbReference type="ARBA" id="ARBA00023180"/>
    </source>
</evidence>
<evidence type="ECO:0000256" key="2">
    <source>
        <dbReference type="ARBA" id="ARBA00022525"/>
    </source>
</evidence>
<keyword evidence="3 7" id="KW-0560">Oxidoreductase</keyword>
<evidence type="ECO:0000313" key="7">
    <source>
        <dbReference type="EMBL" id="KAG9510980.1"/>
    </source>
</evidence>
<comment type="subcellular location">
    <subcellularLocation>
        <location evidence="1">Secreted</location>
    </subcellularLocation>
</comment>
<gene>
    <name evidence="7" type="primary">pxt</name>
    <name evidence="7" type="ORF">GZH46_00457</name>
</gene>
<organism evidence="7 8">
    <name type="scientific">Fragariocoptes setiger</name>
    <dbReference type="NCBI Taxonomy" id="1670756"/>
    <lineage>
        <taxon>Eukaryota</taxon>
        <taxon>Metazoa</taxon>
        <taxon>Ecdysozoa</taxon>
        <taxon>Arthropoda</taxon>
        <taxon>Chelicerata</taxon>
        <taxon>Arachnida</taxon>
        <taxon>Acari</taxon>
        <taxon>Acariformes</taxon>
        <taxon>Trombidiformes</taxon>
        <taxon>Prostigmata</taxon>
        <taxon>Eupodina</taxon>
        <taxon>Eriophyoidea</taxon>
        <taxon>Phytoptidae</taxon>
        <taxon>Fragariocoptes</taxon>
    </lineage>
</organism>
<evidence type="ECO:0000256" key="1">
    <source>
        <dbReference type="ARBA" id="ARBA00004613"/>
    </source>
</evidence>
<dbReference type="PANTHER" id="PTHR11475:SF4">
    <property type="entry name" value="CHORION PEROXIDASE"/>
    <property type="match status" value="1"/>
</dbReference>
<comment type="caution">
    <text evidence="7">The sequence shown here is derived from an EMBL/GenBank/DDBJ whole genome shotgun (WGS) entry which is preliminary data.</text>
</comment>
<keyword evidence="4" id="KW-0325">Glycoprotein</keyword>
<sequence length="1011" mass="112540">MSFRSTKVHSLLLAISLSYGITEAINTHGNINLYDSNNHTVVGPQQCLANVGVEQSWKMPQSGVCLPPASCHESFDAYAYASRAGTANTCGSQHVCCARTTHALLVGTHQRRKRQDDTTKLASQQHQKAITEIASDKEDEHSERLYGSVSSSTARGLSANKIAATDSSSVGTGHAKLGARGEQELSVALGRAIEQRMGPNYDKIVASEAAHVAKPAQSVAHHNERYEVVADEPVADENQQQRRRYLEALYAAVSGTSVAHAIGSGKWAPDLYRFGVAEFVCYTPVSVKAETDNLTYDDSSASALKKRSDKHSSHDKKESSTYDDKTTHDNKTLAATEAYKNNDNSGYHNDNNNACHKHLLYRTYDGSCNNLAHPNWGAAWTAYARLLPAIYDDAINTPHTLSVHSVQEHHDKKTHKVALPGARQVSATAFGQIDAQTRAFNLLGSYFAQYVAHDLSKVANDGPTPGPPYDCCNASVAASQPVACFPIHVEHNDPFYGWTKRRCLNFVRTEPAPPLPTPHHYDSLQCKLGVREQMNHVSQWLDSSPLYGSSEREAHKLRSFHAGKLRQRTIEGAALLPARVSRAPGCALHHLFSEKQLKNNKEDEQKTRCFAGGDSRHNQTPYLLLVHTMQMRLHNQLAEQLAPVNAHWDDERLFQETRRLVIAIYQSIVWRELLPVLVGRKIMQHFHLDTQSHSSSCVVRSAYKPQVRGYTLNEFAQGAFRLHNLIWGVLTLANHDGTLMAPPEVLWRTFNAPKQLYERGHVGGLLESSLQEPTGKWDTSVPDDVQGRMFQSIDTSALTGSGTDLVAIDLQRSRDHGLASYQQVRAACGLQRHTSFEQLKPVLMGDSWQRLTHLYAHPDDIDLYVGGSLERPLEGALVGPTFACLIAEQFKRQRDGDRFFYTHKHHENYHNVDNNNNNYEQQYNNDKSHSVNSSVVVAPTTYTYNGAGFTDEQVARVHDITMASVVCATTGAPYVQQFAFLVESSRNKRLPCVQFALPSFEAWREDPQQQQ</sequence>
<dbReference type="InterPro" id="IPR037120">
    <property type="entry name" value="Haem_peroxidase_sf_animal"/>
</dbReference>
<dbReference type="PRINTS" id="PR00457">
    <property type="entry name" value="ANPEROXIDASE"/>
</dbReference>
<keyword evidence="2" id="KW-0964">Secreted</keyword>
<feature type="compositionally biased region" description="Basic and acidic residues" evidence="5">
    <location>
        <begin position="310"/>
        <end position="329"/>
    </location>
</feature>
<dbReference type="InterPro" id="IPR019791">
    <property type="entry name" value="Haem_peroxidase_animal"/>
</dbReference>
<dbReference type="Gene3D" id="1.10.640.10">
    <property type="entry name" value="Haem peroxidase domain superfamily, animal type"/>
    <property type="match status" value="1"/>
</dbReference>
<keyword evidence="8" id="KW-1185">Reference proteome</keyword>
<evidence type="ECO:0000313" key="8">
    <source>
        <dbReference type="Proteomes" id="UP000825002"/>
    </source>
</evidence>
<reference evidence="7 8" key="1">
    <citation type="submission" date="2020-10" db="EMBL/GenBank/DDBJ databases">
        <authorList>
            <person name="Klimov P.B."/>
            <person name="Dyachkov S.M."/>
            <person name="Chetverikov P.E."/>
        </authorList>
    </citation>
    <scope>NUCLEOTIDE SEQUENCE [LARGE SCALE GENOMIC DNA]</scope>
    <source>
        <strain evidence="7">BMOC 18-1129-001#AD2665</strain>
        <tissue evidence="7">Entire mites</tissue>
    </source>
</reference>
<keyword evidence="3 7" id="KW-0575">Peroxidase</keyword>
<dbReference type="PROSITE" id="PS50292">
    <property type="entry name" value="PEROXIDASE_3"/>
    <property type="match status" value="1"/>
</dbReference>
<evidence type="ECO:0000256" key="6">
    <source>
        <dbReference type="SAM" id="SignalP"/>
    </source>
</evidence>
<dbReference type="Proteomes" id="UP000825002">
    <property type="component" value="Unassembled WGS sequence"/>
</dbReference>
<dbReference type="InterPro" id="IPR010255">
    <property type="entry name" value="Haem_peroxidase_sf"/>
</dbReference>
<dbReference type="EMBL" id="JAIFTH010000045">
    <property type="protein sequence ID" value="KAG9510980.1"/>
    <property type="molecule type" value="Genomic_DNA"/>
</dbReference>
<feature type="signal peptide" evidence="6">
    <location>
        <begin position="1"/>
        <end position="24"/>
    </location>
</feature>
<dbReference type="Pfam" id="PF03098">
    <property type="entry name" value="An_peroxidase"/>
    <property type="match status" value="1"/>
</dbReference>
<keyword evidence="6" id="KW-0732">Signal</keyword>
<dbReference type="GO" id="GO:0004601">
    <property type="term" value="F:peroxidase activity"/>
    <property type="evidence" value="ECO:0007669"/>
    <property type="project" value="UniProtKB-KW"/>
</dbReference>
<protein>
    <submittedName>
        <fullName evidence="7">Chorion peroxidase</fullName>
    </submittedName>
</protein>
<feature type="compositionally biased region" description="Basic and acidic residues" evidence="5">
    <location>
        <begin position="134"/>
        <end position="144"/>
    </location>
</feature>
<accession>A0ABQ7SC49</accession>
<evidence type="ECO:0000256" key="3">
    <source>
        <dbReference type="ARBA" id="ARBA00022559"/>
    </source>
</evidence>
<feature type="chain" id="PRO_5045436916" evidence="6">
    <location>
        <begin position="25"/>
        <end position="1011"/>
    </location>
</feature>
<dbReference type="PANTHER" id="PTHR11475">
    <property type="entry name" value="OXIDASE/PEROXIDASE"/>
    <property type="match status" value="1"/>
</dbReference>
<feature type="region of interest" description="Disordered" evidence="5">
    <location>
        <begin position="108"/>
        <end position="150"/>
    </location>
</feature>
<feature type="region of interest" description="Disordered" evidence="5">
    <location>
        <begin position="298"/>
        <end position="329"/>
    </location>
</feature>